<dbReference type="KEGG" id="tped:TPE_0293"/>
<dbReference type="AlphaFoldDB" id="S6A7W4"/>
<dbReference type="PANTHER" id="PTHR45661:SF3">
    <property type="entry name" value="IG-LIKE DOMAIN-CONTAINING PROTEIN"/>
    <property type="match status" value="1"/>
</dbReference>
<feature type="signal peptide" evidence="1">
    <location>
        <begin position="1"/>
        <end position="23"/>
    </location>
</feature>
<dbReference type="GeneID" id="301089007"/>
<sequence>MKHKKLVSMIGMLVLLFSTVSCSKNNKVTLSDALEKNDITAVEEIFSSLDENSLNKLTTETPSSIGDFSYTLSKDETKLMITGYNGSGGLVIIPSEIEGYPVKWISKFAFKENNSITSVVIPPSIEIVGAQSFYNCDNLTSVFIPSSVSTIGDQAFFGCDSLSVVKIMPGLKKIGRQSFSRCNSLVNIVLPEPLETISNAAFKECENLLEVHLADTIQELGAKVFSKCKNLHTANIPKNIKKFGGMCFEYCYELHNLEIPEEIKKLVDFEYDMSFEGCKKLPIATRKRLKELGYTGMYNIF</sequence>
<accession>S6A7W4</accession>
<evidence type="ECO:0000256" key="1">
    <source>
        <dbReference type="SAM" id="SignalP"/>
    </source>
</evidence>
<dbReference type="InterPro" id="IPR026906">
    <property type="entry name" value="LRR_5"/>
</dbReference>
<dbReference type="EMBL" id="CP004120">
    <property type="protein sequence ID" value="AGT42789.1"/>
    <property type="molecule type" value="Genomic_DNA"/>
</dbReference>
<dbReference type="Pfam" id="PF13306">
    <property type="entry name" value="LRR_5"/>
    <property type="match status" value="1"/>
</dbReference>
<dbReference type="PANTHER" id="PTHR45661">
    <property type="entry name" value="SURFACE ANTIGEN"/>
    <property type="match status" value="1"/>
</dbReference>
<keyword evidence="1" id="KW-0732">Signal</keyword>
<dbReference type="InterPro" id="IPR032675">
    <property type="entry name" value="LRR_dom_sf"/>
</dbReference>
<feature type="chain" id="PRO_5004535664" evidence="1">
    <location>
        <begin position="24"/>
        <end position="301"/>
    </location>
</feature>
<dbReference type="RefSeq" id="WP_020964089.1">
    <property type="nucleotide sequence ID" value="NC_022097.1"/>
</dbReference>
<dbReference type="InterPro" id="IPR053139">
    <property type="entry name" value="Surface_bspA-like"/>
</dbReference>
<name>S6A7W4_9SPIR</name>
<dbReference type="Gene3D" id="3.80.10.10">
    <property type="entry name" value="Ribonuclease Inhibitor"/>
    <property type="match status" value="2"/>
</dbReference>
<protein>
    <submittedName>
        <fullName evidence="2">Cell surface protein</fullName>
    </submittedName>
</protein>
<reference evidence="2 3" key="1">
    <citation type="journal article" date="2013" name="PLoS ONE">
        <title>Genome-Wide Relatedness of Treponema pedis, from Gingiva and Necrotic Skin Lesions of Pigs, with the Human Oral Pathogen Treponema denticola.</title>
        <authorList>
            <person name="Svartstrom O."/>
            <person name="Mushtaq M."/>
            <person name="Pringle M."/>
            <person name="Segerman B."/>
        </authorList>
    </citation>
    <scope>NUCLEOTIDE SEQUENCE [LARGE SCALE GENOMIC DNA]</scope>
    <source>
        <strain evidence="2">T A4</strain>
    </source>
</reference>
<evidence type="ECO:0000313" key="2">
    <source>
        <dbReference type="EMBL" id="AGT42789.1"/>
    </source>
</evidence>
<dbReference type="SUPFAM" id="SSF52058">
    <property type="entry name" value="L domain-like"/>
    <property type="match status" value="1"/>
</dbReference>
<keyword evidence="3" id="KW-1185">Reference proteome</keyword>
<dbReference type="STRING" id="1291379.TPE_0293"/>
<organism evidence="2 3">
    <name type="scientific">Treponema pedis str. T A4</name>
    <dbReference type="NCBI Taxonomy" id="1291379"/>
    <lineage>
        <taxon>Bacteria</taxon>
        <taxon>Pseudomonadati</taxon>
        <taxon>Spirochaetota</taxon>
        <taxon>Spirochaetia</taxon>
        <taxon>Spirochaetales</taxon>
        <taxon>Treponemataceae</taxon>
        <taxon>Treponema</taxon>
    </lineage>
</organism>
<dbReference type="PATRIC" id="fig|1291379.3.peg.292"/>
<gene>
    <name evidence="2" type="ORF">TPE_0293</name>
</gene>
<dbReference type="Proteomes" id="UP000015620">
    <property type="component" value="Chromosome"/>
</dbReference>
<dbReference type="HOGENOM" id="CLU_924196_0_0_12"/>
<proteinExistence type="predicted"/>
<evidence type="ECO:0000313" key="3">
    <source>
        <dbReference type="Proteomes" id="UP000015620"/>
    </source>
</evidence>
<dbReference type="PROSITE" id="PS51257">
    <property type="entry name" value="PROKAR_LIPOPROTEIN"/>
    <property type="match status" value="1"/>
</dbReference>